<feature type="transmembrane region" description="Helical" evidence="2">
    <location>
        <begin position="62"/>
        <end position="85"/>
    </location>
</feature>
<dbReference type="NCBIfam" id="TIGR03078">
    <property type="entry name" value="CH4_NH3mon_ox_C"/>
    <property type="match status" value="1"/>
</dbReference>
<feature type="compositionally biased region" description="Basic and acidic residues" evidence="1">
    <location>
        <begin position="267"/>
        <end position="278"/>
    </location>
</feature>
<name>A0A560J010_9BRAD</name>
<dbReference type="AlphaFoldDB" id="A0A560J010"/>
<dbReference type="Pfam" id="PF04896">
    <property type="entry name" value="AmoC"/>
    <property type="match status" value="1"/>
</dbReference>
<dbReference type="EMBL" id="VITW01000002">
    <property type="protein sequence ID" value="TWB80809.1"/>
    <property type="molecule type" value="Genomic_DNA"/>
</dbReference>
<evidence type="ECO:0000313" key="3">
    <source>
        <dbReference type="EMBL" id="TWB80809.1"/>
    </source>
</evidence>
<accession>A0A560J010</accession>
<dbReference type="NCBIfam" id="NF041641">
    <property type="entry name" value="AmoC_BACT"/>
    <property type="match status" value="1"/>
</dbReference>
<keyword evidence="3" id="KW-0560">Oxidoreductase</keyword>
<keyword evidence="3" id="KW-0503">Monooxygenase</keyword>
<reference evidence="3 4" key="1">
    <citation type="submission" date="2019-06" db="EMBL/GenBank/DDBJ databases">
        <title>Genomic Encyclopedia of Type Strains, Phase IV (KMG-V): Genome sequencing to study the core and pangenomes of soil and plant-associated prokaryotes.</title>
        <authorList>
            <person name="Whitman W."/>
        </authorList>
    </citation>
    <scope>NUCLEOTIDE SEQUENCE [LARGE SCALE GENOMIC DNA]</scope>
    <source>
        <strain evidence="3 4">BR 10556</strain>
    </source>
</reference>
<organism evidence="3 4">
    <name type="scientific">Bradyrhizobium sacchari</name>
    <dbReference type="NCBI Taxonomy" id="1399419"/>
    <lineage>
        <taxon>Bacteria</taxon>
        <taxon>Pseudomonadati</taxon>
        <taxon>Pseudomonadota</taxon>
        <taxon>Alphaproteobacteria</taxon>
        <taxon>Hyphomicrobiales</taxon>
        <taxon>Nitrobacteraceae</taxon>
        <taxon>Bradyrhizobium</taxon>
    </lineage>
</organism>
<gene>
    <name evidence="3" type="ORF">FBZ95_10226</name>
</gene>
<feature type="transmembrane region" description="Helical" evidence="2">
    <location>
        <begin position="20"/>
        <end position="42"/>
    </location>
</feature>
<dbReference type="Proteomes" id="UP000315914">
    <property type="component" value="Unassembled WGS sequence"/>
</dbReference>
<protein>
    <submittedName>
        <fullName evidence="3">Methane/ammonia monooxygenase subunit C</fullName>
    </submittedName>
</protein>
<proteinExistence type="predicted"/>
<keyword evidence="2" id="KW-0472">Membrane</keyword>
<dbReference type="GO" id="GO:0004497">
    <property type="term" value="F:monooxygenase activity"/>
    <property type="evidence" value="ECO:0007669"/>
    <property type="project" value="UniProtKB-KW"/>
</dbReference>
<evidence type="ECO:0000313" key="4">
    <source>
        <dbReference type="Proteomes" id="UP000315914"/>
    </source>
</evidence>
<dbReference type="InterPro" id="IPR006980">
    <property type="entry name" value="NH3_CH4_mOase_C"/>
</dbReference>
<feature type="transmembrane region" description="Helical" evidence="2">
    <location>
        <begin position="182"/>
        <end position="200"/>
    </location>
</feature>
<feature type="transmembrane region" description="Helical" evidence="2">
    <location>
        <begin position="220"/>
        <end position="240"/>
    </location>
</feature>
<dbReference type="OrthoDB" id="184526at2"/>
<comment type="caution">
    <text evidence="3">The sequence shown here is derived from an EMBL/GenBank/DDBJ whole genome shotgun (WGS) entry which is preliminary data.</text>
</comment>
<keyword evidence="2" id="KW-1133">Transmembrane helix</keyword>
<evidence type="ECO:0000256" key="1">
    <source>
        <dbReference type="SAM" id="MobiDB-lite"/>
    </source>
</evidence>
<feature type="region of interest" description="Disordered" evidence="1">
    <location>
        <begin position="257"/>
        <end position="297"/>
    </location>
</feature>
<feature type="transmembrane region" description="Helical" evidence="2">
    <location>
        <begin position="105"/>
        <end position="127"/>
    </location>
</feature>
<keyword evidence="2" id="KW-0812">Transmembrane</keyword>
<dbReference type="CDD" id="cd19412">
    <property type="entry name" value="pMMO-AMO_C"/>
    <property type="match status" value="1"/>
</dbReference>
<evidence type="ECO:0000256" key="2">
    <source>
        <dbReference type="SAM" id="Phobius"/>
    </source>
</evidence>
<feature type="transmembrane region" description="Helical" evidence="2">
    <location>
        <begin position="147"/>
        <end position="170"/>
    </location>
</feature>
<sequence>MSGDALPRRANVTVIKTFDIDYGLFAFAMVALTILYISARLYQQAFGFSMGLDANSPEFDRYWMTLFRIELPVLYGAGVLCWSYLFLTRDRSIETVTPETELRRYFYLTMWLVVYSFCIFWTGSFFADGDGVWHQTTLRDTPLTPSHIILFYATIPIYLFFGVGSFVYAMTRIPAFCRGVSLMHAIAVVGPFLILPNLGFNEWGHAYWLTEEIFSHPLHWGFVVLGWCALALAGVLMQIVERFRELIPLVFKQDAAGSPTDANPFRDASEKCRPEAQRQRYKPTTVSGRRPISGKSK</sequence>
<dbReference type="InterPro" id="IPR023349">
    <property type="entry name" value="NH3_CH4_mOase_C_sf"/>
</dbReference>
<keyword evidence="4" id="KW-1185">Reference proteome</keyword>
<dbReference type="RefSeq" id="WP_080137600.1">
    <property type="nucleotide sequence ID" value="NZ_LWIG01000019.1"/>
</dbReference>
<dbReference type="Gene3D" id="1.20.1050.50">
    <property type="entry name" value="Particulate methane monooxygenase subunit c2. Chain: C"/>
    <property type="match status" value="1"/>
</dbReference>